<sequence>MSTSNAFVSWPTAPLTLALVQKALSSLPVVFDTAARIPGNGGKLDKLVQWSTYDEIDHDLTYTSQHSVLSSSYIIRKALIRKHFLARCVQSYLAKHPDSVLRNAVPKTWELEISFADELDDMWADDLWDLGLEMDDKTEGARKWWILKPGMADRGQGIRLVDSKEALQQVFEDFEGDEEEGEAQSEGEDGDLDTAVIISQLRHFVIQEYISTPLLLDPYQVLLDSSIARPLDALKGHKFHLRAYCIAQGALKVYIYTRVLALFSSKPYFAPTQPDSDSSPSSGIDLAPHLTNTALQTHRGEEGVRLFDELVGCQILSQPTAEGPIALTAVHIAGIQDQMANIIAETFQAVLETPVHFQPLPNAFELYGVDFLVSYSPSSESFSEPKFQVQLLEINAEPAIELTGARLTWILEDLFEAIGTVCVLPFIQDIAEEDWTVGETRHLLRKCLDSEVRGAGGW</sequence>
<gene>
    <name evidence="2" type="ORF">HETIRDRAFT_307270</name>
</gene>
<dbReference type="RefSeq" id="XP_009541325.1">
    <property type="nucleotide sequence ID" value="XM_009543030.1"/>
</dbReference>
<keyword evidence="3" id="KW-1185">Reference proteome</keyword>
<dbReference type="Gene3D" id="3.30.470.20">
    <property type="entry name" value="ATP-grasp fold, B domain"/>
    <property type="match status" value="1"/>
</dbReference>
<keyword evidence="1" id="KW-0732">Signal</keyword>
<dbReference type="PROSITE" id="PS51221">
    <property type="entry name" value="TTL"/>
    <property type="match status" value="1"/>
</dbReference>
<evidence type="ECO:0000313" key="2">
    <source>
        <dbReference type="EMBL" id="ETW87422.1"/>
    </source>
</evidence>
<evidence type="ECO:0000256" key="1">
    <source>
        <dbReference type="SAM" id="SignalP"/>
    </source>
</evidence>
<dbReference type="OrthoDB" id="202825at2759"/>
<accession>W4KNN2</accession>
<reference evidence="2 3" key="1">
    <citation type="journal article" date="2012" name="New Phytol.">
        <title>Insight into trade-off between wood decay and parasitism from the genome of a fungal forest pathogen.</title>
        <authorList>
            <person name="Olson A."/>
            <person name="Aerts A."/>
            <person name="Asiegbu F."/>
            <person name="Belbahri L."/>
            <person name="Bouzid O."/>
            <person name="Broberg A."/>
            <person name="Canback B."/>
            <person name="Coutinho P.M."/>
            <person name="Cullen D."/>
            <person name="Dalman K."/>
            <person name="Deflorio G."/>
            <person name="van Diepen L.T."/>
            <person name="Dunand C."/>
            <person name="Duplessis S."/>
            <person name="Durling M."/>
            <person name="Gonthier P."/>
            <person name="Grimwood J."/>
            <person name="Fossdal C.G."/>
            <person name="Hansson D."/>
            <person name="Henrissat B."/>
            <person name="Hietala A."/>
            <person name="Himmelstrand K."/>
            <person name="Hoffmeister D."/>
            <person name="Hogberg N."/>
            <person name="James T.Y."/>
            <person name="Karlsson M."/>
            <person name="Kohler A."/>
            <person name="Kues U."/>
            <person name="Lee Y.H."/>
            <person name="Lin Y.C."/>
            <person name="Lind M."/>
            <person name="Lindquist E."/>
            <person name="Lombard V."/>
            <person name="Lucas S."/>
            <person name="Lunden K."/>
            <person name="Morin E."/>
            <person name="Murat C."/>
            <person name="Park J."/>
            <person name="Raffaello T."/>
            <person name="Rouze P."/>
            <person name="Salamov A."/>
            <person name="Schmutz J."/>
            <person name="Solheim H."/>
            <person name="Stahlberg J."/>
            <person name="Velez H."/>
            <person name="de Vries R.P."/>
            <person name="Wiebenga A."/>
            <person name="Woodward S."/>
            <person name="Yakovlev I."/>
            <person name="Garbelotto M."/>
            <person name="Martin F."/>
            <person name="Grigoriev I.V."/>
            <person name="Stenlid J."/>
        </authorList>
    </citation>
    <scope>NUCLEOTIDE SEQUENCE [LARGE SCALE GENOMIC DNA]</scope>
    <source>
        <strain evidence="2 3">TC 32-1</strain>
    </source>
</reference>
<dbReference type="AlphaFoldDB" id="W4KNN2"/>
<dbReference type="GeneID" id="20669475"/>
<dbReference type="KEGG" id="hir:HETIRDRAFT_307270"/>
<dbReference type="FunCoup" id="W4KNN2">
    <property type="interactions" value="4"/>
</dbReference>
<dbReference type="PANTHER" id="PTHR47551">
    <property type="entry name" value="TUBULIN--TYROSINE LIGASE PBY1-RELATED"/>
    <property type="match status" value="1"/>
</dbReference>
<dbReference type="Pfam" id="PF03133">
    <property type="entry name" value="TTL"/>
    <property type="match status" value="1"/>
</dbReference>
<dbReference type="EMBL" id="KI925454">
    <property type="protein sequence ID" value="ETW87422.1"/>
    <property type="molecule type" value="Genomic_DNA"/>
</dbReference>
<evidence type="ECO:0008006" key="4">
    <source>
        <dbReference type="Google" id="ProtNLM"/>
    </source>
</evidence>
<dbReference type="STRING" id="747525.W4KNN2"/>
<dbReference type="PANTHER" id="PTHR47551:SF1">
    <property type="entry name" value="TUBULIN--TYROSINE LIGASE PBY1-RELATED"/>
    <property type="match status" value="1"/>
</dbReference>
<dbReference type="SUPFAM" id="SSF56059">
    <property type="entry name" value="Glutathione synthetase ATP-binding domain-like"/>
    <property type="match status" value="1"/>
</dbReference>
<dbReference type="Proteomes" id="UP000030671">
    <property type="component" value="Unassembled WGS sequence"/>
</dbReference>
<name>W4KNN2_HETIT</name>
<proteinExistence type="predicted"/>
<protein>
    <recommendedName>
        <fullName evidence="4">Tubulin-tyrosine ligase</fullName>
    </recommendedName>
</protein>
<dbReference type="GO" id="GO:0000932">
    <property type="term" value="C:P-body"/>
    <property type="evidence" value="ECO:0007669"/>
    <property type="project" value="TreeGrafter"/>
</dbReference>
<organism evidence="2 3">
    <name type="scientific">Heterobasidion irregulare (strain TC 32-1)</name>
    <dbReference type="NCBI Taxonomy" id="747525"/>
    <lineage>
        <taxon>Eukaryota</taxon>
        <taxon>Fungi</taxon>
        <taxon>Dikarya</taxon>
        <taxon>Basidiomycota</taxon>
        <taxon>Agaricomycotina</taxon>
        <taxon>Agaricomycetes</taxon>
        <taxon>Russulales</taxon>
        <taxon>Bondarzewiaceae</taxon>
        <taxon>Heterobasidion</taxon>
        <taxon>Heterobasidion annosum species complex</taxon>
    </lineage>
</organism>
<evidence type="ECO:0000313" key="3">
    <source>
        <dbReference type="Proteomes" id="UP000030671"/>
    </source>
</evidence>
<feature type="signal peptide" evidence="1">
    <location>
        <begin position="1"/>
        <end position="25"/>
    </location>
</feature>
<dbReference type="HOGENOM" id="CLU_031301_0_0_1"/>
<dbReference type="InParanoid" id="W4KNN2"/>
<feature type="chain" id="PRO_5004844549" description="Tubulin-tyrosine ligase" evidence="1">
    <location>
        <begin position="26"/>
        <end position="458"/>
    </location>
</feature>
<dbReference type="InterPro" id="IPR027746">
    <property type="entry name" value="TTL"/>
</dbReference>
<dbReference type="eggNOG" id="KOG2157">
    <property type="taxonomic scope" value="Eukaryota"/>
</dbReference>
<dbReference type="InterPro" id="IPR004344">
    <property type="entry name" value="TTL/TTLL_fam"/>
</dbReference>